<gene>
    <name evidence="1" type="ORF">GCM10009733_050760</name>
</gene>
<dbReference type="EMBL" id="BAAAMU010000038">
    <property type="protein sequence ID" value="GAA1647491.1"/>
    <property type="molecule type" value="Genomic_DNA"/>
</dbReference>
<evidence type="ECO:0000313" key="1">
    <source>
        <dbReference type="EMBL" id="GAA1647491.1"/>
    </source>
</evidence>
<comment type="caution">
    <text evidence="1">The sequence shown here is derived from an EMBL/GenBank/DDBJ whole genome shotgun (WGS) entry which is preliminary data.</text>
</comment>
<keyword evidence="2" id="KW-1185">Reference proteome</keyword>
<protein>
    <submittedName>
        <fullName evidence="1">Uncharacterized protein</fullName>
    </submittedName>
</protein>
<dbReference type="Proteomes" id="UP001500064">
    <property type="component" value="Unassembled WGS sequence"/>
</dbReference>
<proteinExistence type="predicted"/>
<reference evidence="2" key="1">
    <citation type="journal article" date="2019" name="Int. J. Syst. Evol. Microbiol.">
        <title>The Global Catalogue of Microorganisms (GCM) 10K type strain sequencing project: providing services to taxonomists for standard genome sequencing and annotation.</title>
        <authorList>
            <consortium name="The Broad Institute Genomics Platform"/>
            <consortium name="The Broad Institute Genome Sequencing Center for Infectious Disease"/>
            <person name="Wu L."/>
            <person name="Ma J."/>
        </authorList>
    </citation>
    <scope>NUCLEOTIDE SEQUENCE [LARGE SCALE GENOMIC DNA]</scope>
    <source>
        <strain evidence="2">JCM 13929</strain>
    </source>
</reference>
<evidence type="ECO:0000313" key="2">
    <source>
        <dbReference type="Proteomes" id="UP001500064"/>
    </source>
</evidence>
<name>A0ABP4RJU2_9ACTN</name>
<accession>A0ABP4RJU2</accession>
<organism evidence="1 2">
    <name type="scientific">Nonomuraea maheshkhaliensis</name>
    <dbReference type="NCBI Taxonomy" id="419590"/>
    <lineage>
        <taxon>Bacteria</taxon>
        <taxon>Bacillati</taxon>
        <taxon>Actinomycetota</taxon>
        <taxon>Actinomycetes</taxon>
        <taxon>Streptosporangiales</taxon>
        <taxon>Streptosporangiaceae</taxon>
        <taxon>Nonomuraea</taxon>
    </lineage>
</organism>
<sequence>MVAGLRERLHLVLATNIDVEFGGPLGQDAFDVALVDRQPEHRVGVAQDVQRQRQCREVEAGERLRDRRSAEPLVQAAVVEQPYDLPAQAVGLVRLIRPG</sequence>